<feature type="transmembrane region" description="Helical" evidence="1">
    <location>
        <begin position="31"/>
        <end position="49"/>
    </location>
</feature>
<evidence type="ECO:0000256" key="1">
    <source>
        <dbReference type="SAM" id="Phobius"/>
    </source>
</evidence>
<evidence type="ECO:0000313" key="4">
    <source>
        <dbReference type="Proteomes" id="UP001524318"/>
    </source>
</evidence>
<feature type="domain" description="SPW repeat-containing integral membrane" evidence="2">
    <location>
        <begin position="7"/>
        <end position="100"/>
    </location>
</feature>
<feature type="transmembrane region" description="Helical" evidence="1">
    <location>
        <begin position="85"/>
        <end position="104"/>
    </location>
</feature>
<comment type="caution">
    <text evidence="3">The sequence shown here is derived from an EMBL/GenBank/DDBJ whole genome shotgun (WGS) entry which is preliminary data.</text>
</comment>
<dbReference type="Proteomes" id="UP001524318">
    <property type="component" value="Unassembled WGS sequence"/>
</dbReference>
<dbReference type="RefSeq" id="WP_254748606.1">
    <property type="nucleotide sequence ID" value="NZ_JANCLV010000003.1"/>
</dbReference>
<keyword evidence="1" id="KW-0812">Transmembrane</keyword>
<keyword evidence="1" id="KW-0472">Membrane</keyword>
<organism evidence="3 4">
    <name type="scientific">Pseudarthrobacter humi</name>
    <dbReference type="NCBI Taxonomy" id="2952523"/>
    <lineage>
        <taxon>Bacteria</taxon>
        <taxon>Bacillati</taxon>
        <taxon>Actinomycetota</taxon>
        <taxon>Actinomycetes</taxon>
        <taxon>Micrococcales</taxon>
        <taxon>Micrococcaceae</taxon>
        <taxon>Pseudarthrobacter</taxon>
    </lineage>
</organism>
<name>A0ABT1LLP3_9MICC</name>
<dbReference type="EMBL" id="JANCLV010000003">
    <property type="protein sequence ID" value="MCP8999367.1"/>
    <property type="molecule type" value="Genomic_DNA"/>
</dbReference>
<proteinExistence type="predicted"/>
<feature type="transmembrane region" description="Helical" evidence="1">
    <location>
        <begin position="7"/>
        <end position="25"/>
    </location>
</feature>
<evidence type="ECO:0000313" key="3">
    <source>
        <dbReference type="EMBL" id="MCP8999367.1"/>
    </source>
</evidence>
<protein>
    <submittedName>
        <fullName evidence="3">SPW repeat protein</fullName>
    </submittedName>
</protein>
<reference evidence="3 4" key="1">
    <citation type="submission" date="2022-06" db="EMBL/GenBank/DDBJ databases">
        <title>Pseudarthrobacter sp. strain RMG13 Genome sequencing and assembly.</title>
        <authorList>
            <person name="Kim I."/>
        </authorList>
    </citation>
    <scope>NUCLEOTIDE SEQUENCE [LARGE SCALE GENOMIC DNA]</scope>
    <source>
        <strain evidence="3 4">RMG13</strain>
    </source>
</reference>
<dbReference type="InterPro" id="IPR005530">
    <property type="entry name" value="SPW"/>
</dbReference>
<dbReference type="Pfam" id="PF03779">
    <property type="entry name" value="SPW"/>
    <property type="match status" value="1"/>
</dbReference>
<sequence length="118" mass="12775">MKKWNRWQDWVTVAAGLYAALSVLWTQQEGISRTLLVVLGALLIVSGLINLAMPGTPAMEWVQAIIAAALILSPWLGSYANTTGVAWTSWIAGAVALIVTVAAIKPSSEEHHRMRVSH</sequence>
<gene>
    <name evidence="3" type="ORF">NFC73_06385</name>
</gene>
<keyword evidence="1" id="KW-1133">Transmembrane helix</keyword>
<evidence type="ECO:0000259" key="2">
    <source>
        <dbReference type="Pfam" id="PF03779"/>
    </source>
</evidence>
<keyword evidence="4" id="KW-1185">Reference proteome</keyword>
<accession>A0ABT1LLP3</accession>
<feature type="transmembrane region" description="Helical" evidence="1">
    <location>
        <begin position="61"/>
        <end position="79"/>
    </location>
</feature>